<proteinExistence type="predicted"/>
<evidence type="ECO:0000313" key="3">
    <source>
        <dbReference type="Proteomes" id="UP000053681"/>
    </source>
</evidence>
<gene>
    <name evidence="2" type="ORF">AS180_19210</name>
</gene>
<keyword evidence="1" id="KW-0472">Membrane</keyword>
<accession>A0A0V8JI27</accession>
<protein>
    <submittedName>
        <fullName evidence="2">Uncharacterized protein</fullName>
    </submittedName>
</protein>
<dbReference type="EMBL" id="LNQP01000093">
    <property type="protein sequence ID" value="KSU86320.1"/>
    <property type="molecule type" value="Genomic_DNA"/>
</dbReference>
<dbReference type="AlphaFoldDB" id="A0A0V8JI27"/>
<evidence type="ECO:0000313" key="2">
    <source>
        <dbReference type="EMBL" id="KSU86320.1"/>
    </source>
</evidence>
<dbReference type="Proteomes" id="UP000053681">
    <property type="component" value="Unassembled WGS sequence"/>
</dbReference>
<feature type="transmembrane region" description="Helical" evidence="1">
    <location>
        <begin position="20"/>
        <end position="39"/>
    </location>
</feature>
<dbReference type="RefSeq" id="WP_062687318.1">
    <property type="nucleotide sequence ID" value="NZ_KQ758707.1"/>
</dbReference>
<name>A0A0V8JI27_9BACI</name>
<keyword evidence="3" id="KW-1185">Reference proteome</keyword>
<organism evidence="2 3">
    <name type="scientific">Priestia veravalensis</name>
    <dbReference type="NCBI Taxonomy" id="1414648"/>
    <lineage>
        <taxon>Bacteria</taxon>
        <taxon>Bacillati</taxon>
        <taxon>Bacillota</taxon>
        <taxon>Bacilli</taxon>
        <taxon>Bacillales</taxon>
        <taxon>Bacillaceae</taxon>
        <taxon>Priestia</taxon>
    </lineage>
</organism>
<keyword evidence="1" id="KW-0812">Transmembrane</keyword>
<reference evidence="2 3" key="1">
    <citation type="submission" date="2015-11" db="EMBL/GenBank/DDBJ databases">
        <title>Bacillus caseinolyticus sp nov.</title>
        <authorList>
            <person name="Dastager S.G."/>
            <person name="Mawlankar R."/>
        </authorList>
    </citation>
    <scope>NUCLEOTIDE SEQUENCE [LARGE SCALE GENOMIC DNA]</scope>
    <source>
        <strain evidence="2 3">SGD-V-76</strain>
    </source>
</reference>
<comment type="caution">
    <text evidence="2">The sequence shown here is derived from an EMBL/GenBank/DDBJ whole genome shotgun (WGS) entry which is preliminary data.</text>
</comment>
<keyword evidence="1" id="KW-1133">Transmembrane helix</keyword>
<sequence length="81" mass="8811">MSSVPAKKVQDKGYSRGDYVRFIVPSVLGILLFMIPIPMEDGTTVFVAFVANWLGDVFASTIPMIAAVLTNFRKKSPSSSV</sequence>
<evidence type="ECO:0000256" key="1">
    <source>
        <dbReference type="SAM" id="Phobius"/>
    </source>
</evidence>
<feature type="transmembrane region" description="Helical" evidence="1">
    <location>
        <begin position="45"/>
        <end position="69"/>
    </location>
</feature>